<evidence type="ECO:0000256" key="1">
    <source>
        <dbReference type="ARBA" id="ARBA00010701"/>
    </source>
</evidence>
<organism evidence="5 6">
    <name type="scientific">Zea mays</name>
    <name type="common">Maize</name>
    <dbReference type="NCBI Taxonomy" id="4577"/>
    <lineage>
        <taxon>Eukaryota</taxon>
        <taxon>Viridiplantae</taxon>
        <taxon>Streptophyta</taxon>
        <taxon>Embryophyta</taxon>
        <taxon>Tracheophyta</taxon>
        <taxon>Spermatophyta</taxon>
        <taxon>Magnoliopsida</taxon>
        <taxon>Liliopsida</taxon>
        <taxon>Poales</taxon>
        <taxon>Poaceae</taxon>
        <taxon>PACMAD clade</taxon>
        <taxon>Panicoideae</taxon>
        <taxon>Andropogonodae</taxon>
        <taxon>Andropogoneae</taxon>
        <taxon>Tripsacinae</taxon>
        <taxon>Zea</taxon>
    </lineage>
</organism>
<comment type="similarity">
    <text evidence="1">Belongs to the AB hydrolase superfamily. Lipase family.</text>
</comment>
<reference evidence="5" key="3">
    <citation type="submission" date="2021-05" db="UniProtKB">
        <authorList>
            <consortium name="EnsemblPlants"/>
        </authorList>
    </citation>
    <scope>IDENTIFICATION</scope>
    <source>
        <strain evidence="5">cv. B73</strain>
    </source>
</reference>
<dbReference type="PANTHER" id="PTHR31403:SF7">
    <property type="entry name" value="PHOSPHOLIPASE A1-IGAMMA3, CHLOROPLASTIC"/>
    <property type="match status" value="1"/>
</dbReference>
<evidence type="ECO:0000313" key="5">
    <source>
        <dbReference type="EnsemblPlants" id="Zm00001eb408870_P001"/>
    </source>
</evidence>
<evidence type="ECO:0000256" key="3">
    <source>
        <dbReference type="ARBA" id="ARBA00022963"/>
    </source>
</evidence>
<sequence>MLLLHAFPGFIAEQCGGGPPSSSATTTRWRELQGNNSWNDLLDPLDMDVRRSIISYDELVQATYDNFNRERRHQLGHRCRNLTLAATRPKVATRRKTRLAMGGGMVPISEWREMAAARCRGGKLETKKWGWCLG</sequence>
<accession>A0A804RDW7</accession>
<dbReference type="PANTHER" id="PTHR31403">
    <property type="entry name" value="PHOSPHOLIPASE A1-IBETA2, CHLOROPLASTIC"/>
    <property type="match status" value="1"/>
</dbReference>
<keyword evidence="3" id="KW-0442">Lipid degradation</keyword>
<dbReference type="AlphaFoldDB" id="A0A804RDW7"/>
<reference evidence="5" key="2">
    <citation type="submission" date="2019-07" db="EMBL/GenBank/DDBJ databases">
        <authorList>
            <person name="Seetharam A."/>
            <person name="Woodhouse M."/>
            <person name="Cannon E."/>
        </authorList>
    </citation>
    <scope>NUCLEOTIDE SEQUENCE [LARGE SCALE GENOMIC DNA]</scope>
    <source>
        <strain evidence="5">cv. B73</strain>
    </source>
</reference>
<dbReference type="GO" id="GO:0016042">
    <property type="term" value="P:lipid catabolic process"/>
    <property type="evidence" value="ECO:0007669"/>
    <property type="project" value="UniProtKB-KW"/>
</dbReference>
<dbReference type="InParanoid" id="A0A804RDW7"/>
<dbReference type="Proteomes" id="UP000007305">
    <property type="component" value="Chromosome 10"/>
</dbReference>
<evidence type="ECO:0000256" key="4">
    <source>
        <dbReference type="ARBA" id="ARBA00023098"/>
    </source>
</evidence>
<dbReference type="GO" id="GO:0016787">
    <property type="term" value="F:hydrolase activity"/>
    <property type="evidence" value="ECO:0007669"/>
    <property type="project" value="UniProtKB-KW"/>
</dbReference>
<dbReference type="Gramene" id="Zm00001eb408870_T001">
    <property type="protein sequence ID" value="Zm00001eb408870_P001"/>
    <property type="gene ID" value="Zm00001eb408870"/>
</dbReference>
<keyword evidence="6" id="KW-1185">Reference proteome</keyword>
<proteinExistence type="inferred from homology"/>
<evidence type="ECO:0000256" key="2">
    <source>
        <dbReference type="ARBA" id="ARBA00022801"/>
    </source>
</evidence>
<dbReference type="EnsemblPlants" id="Zm00001eb408870_T001">
    <property type="protein sequence ID" value="Zm00001eb408870_P001"/>
    <property type="gene ID" value="Zm00001eb408870"/>
</dbReference>
<reference evidence="6" key="1">
    <citation type="journal article" date="2009" name="Science">
        <title>The B73 maize genome: complexity, diversity, and dynamics.</title>
        <authorList>
            <person name="Schnable P.S."/>
            <person name="Ware D."/>
            <person name="Fulton R.S."/>
            <person name="Stein J.C."/>
            <person name="Wei F."/>
            <person name="Pasternak S."/>
            <person name="Liang C."/>
            <person name="Zhang J."/>
            <person name="Fulton L."/>
            <person name="Graves T.A."/>
            <person name="Minx P."/>
            <person name="Reily A.D."/>
            <person name="Courtney L."/>
            <person name="Kruchowski S.S."/>
            <person name="Tomlinson C."/>
            <person name="Strong C."/>
            <person name="Delehaunty K."/>
            <person name="Fronick C."/>
            <person name="Courtney B."/>
            <person name="Rock S.M."/>
            <person name="Belter E."/>
            <person name="Du F."/>
            <person name="Kim K."/>
            <person name="Abbott R.M."/>
            <person name="Cotton M."/>
            <person name="Levy A."/>
            <person name="Marchetto P."/>
            <person name="Ochoa K."/>
            <person name="Jackson S.M."/>
            <person name="Gillam B."/>
            <person name="Chen W."/>
            <person name="Yan L."/>
            <person name="Higginbotham J."/>
            <person name="Cardenas M."/>
            <person name="Waligorski J."/>
            <person name="Applebaum E."/>
            <person name="Phelps L."/>
            <person name="Falcone J."/>
            <person name="Kanchi K."/>
            <person name="Thane T."/>
            <person name="Scimone A."/>
            <person name="Thane N."/>
            <person name="Henke J."/>
            <person name="Wang T."/>
            <person name="Ruppert J."/>
            <person name="Shah N."/>
            <person name="Rotter K."/>
            <person name="Hodges J."/>
            <person name="Ingenthron E."/>
            <person name="Cordes M."/>
            <person name="Kohlberg S."/>
            <person name="Sgro J."/>
            <person name="Delgado B."/>
            <person name="Mead K."/>
            <person name="Chinwalla A."/>
            <person name="Leonard S."/>
            <person name="Crouse K."/>
            <person name="Collura K."/>
            <person name="Kudrna D."/>
            <person name="Currie J."/>
            <person name="He R."/>
            <person name="Angelova A."/>
            <person name="Rajasekar S."/>
            <person name="Mueller T."/>
            <person name="Lomeli R."/>
            <person name="Scara G."/>
            <person name="Ko A."/>
            <person name="Delaney K."/>
            <person name="Wissotski M."/>
            <person name="Lopez G."/>
            <person name="Campos D."/>
            <person name="Braidotti M."/>
            <person name="Ashley E."/>
            <person name="Golser W."/>
            <person name="Kim H."/>
            <person name="Lee S."/>
            <person name="Lin J."/>
            <person name="Dujmic Z."/>
            <person name="Kim W."/>
            <person name="Talag J."/>
            <person name="Zuccolo A."/>
            <person name="Fan C."/>
            <person name="Sebastian A."/>
            <person name="Kramer M."/>
            <person name="Spiegel L."/>
            <person name="Nascimento L."/>
            <person name="Zutavern T."/>
            <person name="Miller B."/>
            <person name="Ambroise C."/>
            <person name="Muller S."/>
            <person name="Spooner W."/>
            <person name="Narechania A."/>
            <person name="Ren L."/>
            <person name="Wei S."/>
            <person name="Kumari S."/>
            <person name="Faga B."/>
            <person name="Levy M.J."/>
            <person name="McMahan L."/>
            <person name="Van Buren P."/>
            <person name="Vaughn M.W."/>
            <person name="Ying K."/>
            <person name="Yeh C.-T."/>
            <person name="Emrich S.J."/>
            <person name="Jia Y."/>
            <person name="Kalyanaraman A."/>
            <person name="Hsia A.-P."/>
            <person name="Barbazuk W.B."/>
            <person name="Baucom R.S."/>
            <person name="Brutnell T.P."/>
            <person name="Carpita N.C."/>
            <person name="Chaparro C."/>
            <person name="Chia J.-M."/>
            <person name="Deragon J.-M."/>
            <person name="Estill J.C."/>
            <person name="Fu Y."/>
            <person name="Jeddeloh J.A."/>
            <person name="Han Y."/>
            <person name="Lee H."/>
            <person name="Li P."/>
            <person name="Lisch D.R."/>
            <person name="Liu S."/>
            <person name="Liu Z."/>
            <person name="Nagel D.H."/>
            <person name="McCann M.C."/>
            <person name="SanMiguel P."/>
            <person name="Myers A.M."/>
            <person name="Nettleton D."/>
            <person name="Nguyen J."/>
            <person name="Penning B.W."/>
            <person name="Ponnala L."/>
            <person name="Schneider K.L."/>
            <person name="Schwartz D.C."/>
            <person name="Sharma A."/>
            <person name="Soderlund C."/>
            <person name="Springer N.M."/>
            <person name="Sun Q."/>
            <person name="Wang H."/>
            <person name="Waterman M."/>
            <person name="Westerman R."/>
            <person name="Wolfgruber T.K."/>
            <person name="Yang L."/>
            <person name="Yu Y."/>
            <person name="Zhang L."/>
            <person name="Zhou S."/>
            <person name="Zhu Q."/>
            <person name="Bennetzen J.L."/>
            <person name="Dawe R.K."/>
            <person name="Jiang J."/>
            <person name="Jiang N."/>
            <person name="Presting G.G."/>
            <person name="Wessler S.R."/>
            <person name="Aluru S."/>
            <person name="Martienssen R.A."/>
            <person name="Clifton S.W."/>
            <person name="McCombie W.R."/>
            <person name="Wing R.A."/>
            <person name="Wilson R.K."/>
        </authorList>
    </citation>
    <scope>NUCLEOTIDE SEQUENCE [LARGE SCALE GENOMIC DNA]</scope>
    <source>
        <strain evidence="6">cv. B73</strain>
    </source>
</reference>
<protein>
    <submittedName>
        <fullName evidence="5">Uncharacterized protein</fullName>
    </submittedName>
</protein>
<name>A0A804RDW7_MAIZE</name>
<keyword evidence="4" id="KW-0443">Lipid metabolism</keyword>
<evidence type="ECO:0000313" key="6">
    <source>
        <dbReference type="Proteomes" id="UP000007305"/>
    </source>
</evidence>
<dbReference type="InterPro" id="IPR029058">
    <property type="entry name" value="AB_hydrolase_fold"/>
</dbReference>
<dbReference type="Gene3D" id="3.40.50.1820">
    <property type="entry name" value="alpha/beta hydrolase"/>
    <property type="match status" value="1"/>
</dbReference>
<keyword evidence="2" id="KW-0378">Hydrolase</keyword>